<name>A0ABM1J7J4_POLDO</name>
<gene>
    <name evidence="2 3 4" type="primary">LOC107072763</name>
</gene>
<dbReference type="RefSeq" id="XP_015188431.1">
    <property type="nucleotide sequence ID" value="XM_015332945.1"/>
</dbReference>
<sequence>MRSWSGCGVPSTQYGALRYNLIYDDLFSRDNLGRHFIRTNLCQKRGGSLFVLLVARTCDNEGLAKNIILSTTVLHFGMETAQTRALLCRGERERENTETIIFKIFINDSFYKSGLLAVLSFLHIASSVLDRRLASQSNSGTDSVGESLLNARAENYDRFEEVLISEVLDDGVSGPTVRIGDSDGEI</sequence>
<organism evidence="1 3">
    <name type="scientific">Polistes dominula</name>
    <name type="common">European paper wasp</name>
    <name type="synonym">Vespa dominula</name>
    <dbReference type="NCBI Taxonomy" id="743375"/>
    <lineage>
        <taxon>Eukaryota</taxon>
        <taxon>Metazoa</taxon>
        <taxon>Ecdysozoa</taxon>
        <taxon>Arthropoda</taxon>
        <taxon>Hexapoda</taxon>
        <taxon>Insecta</taxon>
        <taxon>Pterygota</taxon>
        <taxon>Neoptera</taxon>
        <taxon>Endopterygota</taxon>
        <taxon>Hymenoptera</taxon>
        <taxon>Apocrita</taxon>
        <taxon>Aculeata</taxon>
        <taxon>Vespoidea</taxon>
        <taxon>Vespidae</taxon>
        <taxon>Polistinae</taxon>
        <taxon>Polistini</taxon>
        <taxon>Polistes</taxon>
    </lineage>
</organism>
<evidence type="ECO:0000313" key="2">
    <source>
        <dbReference type="RefSeq" id="XP_015188431.1"/>
    </source>
</evidence>
<evidence type="ECO:0000313" key="1">
    <source>
        <dbReference type="Proteomes" id="UP000694924"/>
    </source>
</evidence>
<proteinExistence type="predicted"/>
<keyword evidence="1" id="KW-1185">Reference proteome</keyword>
<protein>
    <submittedName>
        <fullName evidence="2 3">Uncharacterized protein LOC107072763 isoform X2</fullName>
    </submittedName>
</protein>
<evidence type="ECO:0000313" key="3">
    <source>
        <dbReference type="RefSeq" id="XP_015188432.1"/>
    </source>
</evidence>
<dbReference type="Proteomes" id="UP000694924">
    <property type="component" value="Unplaced"/>
</dbReference>
<accession>A0ABM1J7J4</accession>
<dbReference type="GeneID" id="107072763"/>
<evidence type="ECO:0000313" key="4">
    <source>
        <dbReference type="RefSeq" id="XP_015188433.1"/>
    </source>
</evidence>
<reference evidence="2 3" key="1">
    <citation type="submission" date="2025-05" db="UniProtKB">
        <authorList>
            <consortium name="RefSeq"/>
        </authorList>
    </citation>
    <scope>IDENTIFICATION</scope>
    <source>
        <tissue evidence="2 3">Whole body</tissue>
    </source>
</reference>
<dbReference type="RefSeq" id="XP_015188433.1">
    <property type="nucleotide sequence ID" value="XM_015332947.1"/>
</dbReference>
<dbReference type="RefSeq" id="XP_015188432.1">
    <property type="nucleotide sequence ID" value="XM_015332946.1"/>
</dbReference>